<organism evidence="2">
    <name type="scientific">marine sediment metagenome</name>
    <dbReference type="NCBI Taxonomy" id="412755"/>
    <lineage>
        <taxon>unclassified sequences</taxon>
        <taxon>metagenomes</taxon>
        <taxon>ecological metagenomes</taxon>
    </lineage>
</organism>
<dbReference type="InterPro" id="IPR036291">
    <property type="entry name" value="NAD(P)-bd_dom_sf"/>
</dbReference>
<reference evidence="2" key="1">
    <citation type="journal article" date="2015" name="Nature">
        <title>Complex archaea that bridge the gap between prokaryotes and eukaryotes.</title>
        <authorList>
            <person name="Spang A."/>
            <person name="Saw J.H."/>
            <person name="Jorgensen S.L."/>
            <person name="Zaremba-Niedzwiedzka K."/>
            <person name="Martijn J."/>
            <person name="Lind A.E."/>
            <person name="van Eijk R."/>
            <person name="Schleper C."/>
            <person name="Guy L."/>
            <person name="Ettema T.J."/>
        </authorList>
    </citation>
    <scope>NUCLEOTIDE SEQUENCE</scope>
</reference>
<dbReference type="Gene3D" id="3.40.50.720">
    <property type="entry name" value="NAD(P)-binding Rossmann-like Domain"/>
    <property type="match status" value="1"/>
</dbReference>
<name>A0A0F9C1C1_9ZZZZ</name>
<feature type="domain" description="NAD-dependent epimerase/dehydratase" evidence="1">
    <location>
        <begin position="6"/>
        <end position="136"/>
    </location>
</feature>
<accession>A0A0F9C1C1</accession>
<proteinExistence type="predicted"/>
<evidence type="ECO:0000313" key="2">
    <source>
        <dbReference type="EMBL" id="KKK90446.1"/>
    </source>
</evidence>
<feature type="non-terminal residue" evidence="2">
    <location>
        <position position="1"/>
    </location>
</feature>
<dbReference type="EMBL" id="LAZR01049100">
    <property type="protein sequence ID" value="KKK90446.1"/>
    <property type="molecule type" value="Genomic_DNA"/>
</dbReference>
<dbReference type="AlphaFoldDB" id="A0A0F9C1C1"/>
<gene>
    <name evidence="2" type="ORF">LCGC14_2722900</name>
</gene>
<comment type="caution">
    <text evidence="2">The sequence shown here is derived from an EMBL/GenBank/DDBJ whole genome shotgun (WGS) entry which is preliminary data.</text>
</comment>
<dbReference type="Pfam" id="PF01370">
    <property type="entry name" value="Epimerase"/>
    <property type="match status" value="1"/>
</dbReference>
<protein>
    <recommendedName>
        <fullName evidence="1">NAD-dependent epimerase/dehydratase domain-containing protein</fullName>
    </recommendedName>
</protein>
<sequence>LKVPMLHYGTTAYYYSGVEKVLYDEEAELYPQTVYGVTKMNAELALREILDLNYFVIRPVYGYGNIDNYAASRSESWPDVIMQEIKRRRTDPLITDLDGEAIKDYTHITDICSATWGLMELFYNDELPKGEVVQVGAGGNYLFREIIEAFDPLFEVVYRPELDYKKNQAHFYGRLREYLPYWRPKIDALEYAYTHGAIVRRL</sequence>
<evidence type="ECO:0000259" key="1">
    <source>
        <dbReference type="Pfam" id="PF01370"/>
    </source>
</evidence>
<dbReference type="SUPFAM" id="SSF51735">
    <property type="entry name" value="NAD(P)-binding Rossmann-fold domains"/>
    <property type="match status" value="1"/>
</dbReference>
<dbReference type="InterPro" id="IPR001509">
    <property type="entry name" value="Epimerase_deHydtase"/>
</dbReference>